<keyword evidence="7" id="KW-1185">Reference proteome</keyword>
<evidence type="ECO:0000259" key="5">
    <source>
        <dbReference type="Pfam" id="PF13817"/>
    </source>
</evidence>
<dbReference type="STRING" id="555088.DealDRAFT_0410"/>
<evidence type="ECO:0000259" key="4">
    <source>
        <dbReference type="Pfam" id="PF13007"/>
    </source>
</evidence>
<evidence type="ECO:0000259" key="2">
    <source>
        <dbReference type="Pfam" id="PF03050"/>
    </source>
</evidence>
<feature type="coiled-coil region" evidence="1">
    <location>
        <begin position="7"/>
        <end position="34"/>
    </location>
</feature>
<dbReference type="InterPro" id="IPR024474">
    <property type="entry name" value="Znf_dom_IS66"/>
</dbReference>
<evidence type="ECO:0000313" key="7">
    <source>
        <dbReference type="Proteomes" id="UP000006443"/>
    </source>
</evidence>
<accession>C0GD51</accession>
<dbReference type="Pfam" id="PF13817">
    <property type="entry name" value="DDE_Tnp_IS66_C"/>
    <property type="match status" value="1"/>
</dbReference>
<sequence length="511" mass="59406">MSASEQLKKLENRISELEQENKKLHDTVDHLTRKLFGKSSEKTSSLPMGQMSLFDETEITADPKAPEPDLKEVQGYRRKKFPGQRAELLKDLPRDKRLCTLVEMDRFCEECDTTLIFVGEEFVRTEIEFIPAKVRVIDYYRETFECRTCRKDGKPYMEKSPMPDPVIQHSMASPSTVAWVMHQKFVNALPLYRQEKEWQTLGVSLSRATMANWIMVASRDWLLPLVELMRKKLLDEHYLHVDETTVQVMNEKGRKNTTDSYMWVYSSGKHAEHAIRLFEYQPGRSGKYPQEFLKDFKGYLHSDAYVGYKKIPEVTRCLCWAHVRRKFVDALPKDIHRPEATLASEGIAFCNKLFEIEKALEELSSEDRRLERVRQEKPVLDAFWAWIHSNKDKVLPKSKLNEALHYALNNKEELMNYLKDGNCSISNNLAENSIRPFTIGRKNWLFSGSPKGATASAAVYSIIESAKANGLNPYKYLHFIFSQLPGVLFRQHPEFLEDCLPWSQEVQENCK</sequence>
<feature type="domain" description="Transposase TnpC homeodomain" evidence="4">
    <location>
        <begin position="24"/>
        <end position="96"/>
    </location>
</feature>
<feature type="domain" description="Transposase IS66 zinc-finger binding" evidence="3">
    <location>
        <begin position="106"/>
        <end position="149"/>
    </location>
</feature>
<protein>
    <submittedName>
        <fullName evidence="6">Transposase IS66</fullName>
    </submittedName>
</protein>
<dbReference type="Pfam" id="PF13005">
    <property type="entry name" value="zf-IS66"/>
    <property type="match status" value="1"/>
</dbReference>
<dbReference type="InterPro" id="IPR039552">
    <property type="entry name" value="IS66_C"/>
</dbReference>
<dbReference type="InterPro" id="IPR052344">
    <property type="entry name" value="Transposase-related"/>
</dbReference>
<dbReference type="RefSeq" id="WP_008514365.1">
    <property type="nucleotide sequence ID" value="NZ_ACJM01000001.1"/>
</dbReference>
<dbReference type="OrthoDB" id="9760067at2"/>
<dbReference type="eggNOG" id="COG4974">
    <property type="taxonomic scope" value="Bacteria"/>
</dbReference>
<dbReference type="InterPro" id="IPR004291">
    <property type="entry name" value="Transposase_IS66_central"/>
</dbReference>
<dbReference type="AlphaFoldDB" id="C0GD51"/>
<dbReference type="InterPro" id="IPR024463">
    <property type="entry name" value="Transposase_TnpC_homeodom"/>
</dbReference>
<evidence type="ECO:0000259" key="3">
    <source>
        <dbReference type="Pfam" id="PF13005"/>
    </source>
</evidence>
<dbReference type="Pfam" id="PF03050">
    <property type="entry name" value="DDE_Tnp_IS66"/>
    <property type="match status" value="1"/>
</dbReference>
<feature type="domain" description="Transposase IS66 C-terminal" evidence="5">
    <location>
        <begin position="461"/>
        <end position="502"/>
    </location>
</feature>
<proteinExistence type="predicted"/>
<feature type="domain" description="Transposase IS66 central" evidence="2">
    <location>
        <begin position="169"/>
        <end position="454"/>
    </location>
</feature>
<evidence type="ECO:0000256" key="1">
    <source>
        <dbReference type="SAM" id="Coils"/>
    </source>
</evidence>
<gene>
    <name evidence="6" type="ORF">DealDRAFT_0410</name>
</gene>
<dbReference type="Proteomes" id="UP000006443">
    <property type="component" value="Unassembled WGS sequence"/>
</dbReference>
<organism evidence="6 7">
    <name type="scientific">Dethiobacter alkaliphilus AHT 1</name>
    <dbReference type="NCBI Taxonomy" id="555088"/>
    <lineage>
        <taxon>Bacteria</taxon>
        <taxon>Bacillati</taxon>
        <taxon>Bacillota</taxon>
        <taxon>Dethiobacteria</taxon>
        <taxon>Dethiobacterales</taxon>
        <taxon>Dethiobacteraceae</taxon>
        <taxon>Dethiobacter</taxon>
    </lineage>
</organism>
<dbReference type="EMBL" id="ACJM01000001">
    <property type="protein sequence ID" value="EEG79136.1"/>
    <property type="molecule type" value="Genomic_DNA"/>
</dbReference>
<dbReference type="Pfam" id="PF13007">
    <property type="entry name" value="LZ_Tnp_IS66"/>
    <property type="match status" value="1"/>
</dbReference>
<reference evidence="6 7" key="1">
    <citation type="submission" date="2009-02" db="EMBL/GenBank/DDBJ databases">
        <title>Sequencing of the draft genome and assembly of Dethiobacter alkaliphilus AHT 1.</title>
        <authorList>
            <consortium name="US DOE Joint Genome Institute (JGI-PGF)"/>
            <person name="Lucas S."/>
            <person name="Copeland A."/>
            <person name="Lapidus A."/>
            <person name="Glavina del Rio T."/>
            <person name="Dalin E."/>
            <person name="Tice H."/>
            <person name="Bruce D."/>
            <person name="Goodwin L."/>
            <person name="Pitluck S."/>
            <person name="Larimer F."/>
            <person name="Land M.L."/>
            <person name="Hauser L."/>
            <person name="Muyzer G."/>
        </authorList>
    </citation>
    <scope>NUCLEOTIDE SEQUENCE [LARGE SCALE GENOMIC DNA]</scope>
    <source>
        <strain evidence="6 7">AHT 1</strain>
    </source>
</reference>
<dbReference type="PANTHER" id="PTHR33678">
    <property type="entry name" value="BLL1576 PROTEIN"/>
    <property type="match status" value="1"/>
</dbReference>
<comment type="caution">
    <text evidence="6">The sequence shown here is derived from an EMBL/GenBank/DDBJ whole genome shotgun (WGS) entry which is preliminary data.</text>
</comment>
<name>C0GD51_DETAL</name>
<evidence type="ECO:0000313" key="6">
    <source>
        <dbReference type="EMBL" id="EEG79136.1"/>
    </source>
</evidence>
<keyword evidence="1" id="KW-0175">Coiled coil</keyword>
<dbReference type="NCBIfam" id="NF033517">
    <property type="entry name" value="transpos_IS66"/>
    <property type="match status" value="1"/>
</dbReference>